<dbReference type="InterPro" id="IPR011989">
    <property type="entry name" value="ARM-like"/>
</dbReference>
<evidence type="ECO:0000313" key="3">
    <source>
        <dbReference type="EMBL" id="GFR44377.1"/>
    </source>
</evidence>
<evidence type="ECO:0000256" key="1">
    <source>
        <dbReference type="SAM" id="MobiDB-lite"/>
    </source>
</evidence>
<dbReference type="SUPFAM" id="SSF48371">
    <property type="entry name" value="ARM repeat"/>
    <property type="match status" value="1"/>
</dbReference>
<feature type="compositionally biased region" description="Low complexity" evidence="1">
    <location>
        <begin position="113"/>
        <end position="138"/>
    </location>
</feature>
<dbReference type="GO" id="GO:0005829">
    <property type="term" value="C:cytosol"/>
    <property type="evidence" value="ECO:0007669"/>
    <property type="project" value="TreeGrafter"/>
</dbReference>
<dbReference type="Proteomes" id="UP001054857">
    <property type="component" value="Unassembled WGS sequence"/>
</dbReference>
<dbReference type="GO" id="GO:0070628">
    <property type="term" value="F:proteasome binding"/>
    <property type="evidence" value="ECO:0007669"/>
    <property type="project" value="InterPro"/>
</dbReference>
<feature type="region of interest" description="Disordered" evidence="1">
    <location>
        <begin position="287"/>
        <end position="306"/>
    </location>
</feature>
<dbReference type="GO" id="GO:0016504">
    <property type="term" value="F:peptidase activator activity"/>
    <property type="evidence" value="ECO:0007669"/>
    <property type="project" value="InterPro"/>
</dbReference>
<dbReference type="GO" id="GO:0005634">
    <property type="term" value="C:nucleus"/>
    <property type="evidence" value="ECO:0007669"/>
    <property type="project" value="TreeGrafter"/>
</dbReference>
<feature type="region of interest" description="Disordered" evidence="1">
    <location>
        <begin position="106"/>
        <end position="153"/>
    </location>
</feature>
<dbReference type="Pfam" id="PF11919">
    <property type="entry name" value="PSME4_C"/>
    <property type="match status" value="1"/>
</dbReference>
<evidence type="ECO:0000313" key="4">
    <source>
        <dbReference type="Proteomes" id="UP001054857"/>
    </source>
</evidence>
<dbReference type="PANTHER" id="PTHR32170">
    <property type="entry name" value="PROTEASOME ACTIVATOR COMPLEX SUBUNIT 4"/>
    <property type="match status" value="1"/>
</dbReference>
<reference evidence="3 4" key="1">
    <citation type="journal article" date="2021" name="Sci. Rep.">
        <title>Genome sequencing of the multicellular alga Astrephomene provides insights into convergent evolution of germ-soma differentiation.</title>
        <authorList>
            <person name="Yamashita S."/>
            <person name="Yamamoto K."/>
            <person name="Matsuzaki R."/>
            <person name="Suzuki S."/>
            <person name="Yamaguchi H."/>
            <person name="Hirooka S."/>
            <person name="Minakuchi Y."/>
            <person name="Miyagishima S."/>
            <person name="Kawachi M."/>
            <person name="Toyoda A."/>
            <person name="Nozaki H."/>
        </authorList>
    </citation>
    <scope>NUCLEOTIDE SEQUENCE [LARGE SCALE GENOMIC DNA]</scope>
    <source>
        <strain evidence="3 4">NIES-4017</strain>
    </source>
</reference>
<feature type="domain" description="Proteasome activator complex subunit 4 C-terminal" evidence="2">
    <location>
        <begin position="314"/>
        <end position="349"/>
    </location>
</feature>
<dbReference type="AlphaFoldDB" id="A0AAD3HKS6"/>
<keyword evidence="4" id="KW-1185">Reference proteome</keyword>
<feature type="region of interest" description="Disordered" evidence="1">
    <location>
        <begin position="1"/>
        <end position="30"/>
    </location>
</feature>
<feature type="compositionally biased region" description="Pro residues" evidence="1">
    <location>
        <begin position="15"/>
        <end position="26"/>
    </location>
</feature>
<accession>A0AAD3HKS6</accession>
<dbReference type="GO" id="GO:0010499">
    <property type="term" value="P:proteasomal ubiquitin-independent protein catabolic process"/>
    <property type="evidence" value="ECO:0007669"/>
    <property type="project" value="TreeGrafter"/>
</dbReference>
<dbReference type="PANTHER" id="PTHR32170:SF3">
    <property type="entry name" value="PROTEASOME ACTIVATOR COMPLEX SUBUNIT 4"/>
    <property type="match status" value="1"/>
</dbReference>
<dbReference type="Gene3D" id="1.25.10.10">
    <property type="entry name" value="Leucine-rich Repeat Variant"/>
    <property type="match status" value="1"/>
</dbReference>
<dbReference type="EMBL" id="BMAR01000007">
    <property type="protein sequence ID" value="GFR44377.1"/>
    <property type="molecule type" value="Genomic_DNA"/>
</dbReference>
<dbReference type="InterPro" id="IPR035309">
    <property type="entry name" value="PSME4"/>
</dbReference>
<protein>
    <recommendedName>
        <fullName evidence="2">Proteasome activator complex subunit 4 C-terminal domain-containing protein</fullName>
    </recommendedName>
</protein>
<proteinExistence type="predicted"/>
<feature type="compositionally biased region" description="Low complexity" evidence="1">
    <location>
        <begin position="296"/>
        <end position="306"/>
    </location>
</feature>
<sequence length="416" mass="41526">ASAAAAAAAVGASATPPPPPSPPPPESRSSCSLSAPLAHLGLGLEVFVLACTWHRDPALREVVVGMLPGVMRLQELAGPQLQKFAPGFQAALLLARCLSLNTHTPTPAPPAAPASAVPSTSTMVPGSGSSGAASGGLAAPPPSHPHLQTYPHPHHHPLVSAALGAVCTAAEVAVPWSARAAALSYAQTLWFRHAPLLSEEQLRRLQDVVVSRLSDPRSQVRSLAAATLSGLLRGAAPGDVQALRSRLLIQAAELFGGGGGGGRRRRGAASATASAGAAGAPAAGAAAPLLPPRAAPPSSLSSSSSPQQQLQLAKLGCVAGLSALLMSCPYDVPGWLPPVLMALVRAATATAGGGGRGGGGGGGGGDAGVVRAEAGRVLGEFRRTHEAEALEKLKGAMQADDWDSFTQATGTASYFV</sequence>
<name>A0AAD3HKS6_9CHLO</name>
<evidence type="ECO:0000259" key="2">
    <source>
        <dbReference type="Pfam" id="PF11919"/>
    </source>
</evidence>
<gene>
    <name evidence="3" type="ORF">Agub_g5595</name>
</gene>
<dbReference type="InterPro" id="IPR021843">
    <property type="entry name" value="PSME4_C"/>
</dbReference>
<dbReference type="InterPro" id="IPR016024">
    <property type="entry name" value="ARM-type_fold"/>
</dbReference>
<comment type="caution">
    <text evidence="3">The sequence shown here is derived from an EMBL/GenBank/DDBJ whole genome shotgun (WGS) entry which is preliminary data.</text>
</comment>
<organism evidence="3 4">
    <name type="scientific">Astrephomene gubernaculifera</name>
    <dbReference type="NCBI Taxonomy" id="47775"/>
    <lineage>
        <taxon>Eukaryota</taxon>
        <taxon>Viridiplantae</taxon>
        <taxon>Chlorophyta</taxon>
        <taxon>core chlorophytes</taxon>
        <taxon>Chlorophyceae</taxon>
        <taxon>CS clade</taxon>
        <taxon>Chlamydomonadales</taxon>
        <taxon>Astrephomenaceae</taxon>
        <taxon>Astrephomene</taxon>
    </lineage>
</organism>
<feature type="non-terminal residue" evidence="3">
    <location>
        <position position="1"/>
    </location>
</feature>
<feature type="compositionally biased region" description="Low complexity" evidence="1">
    <location>
        <begin position="1"/>
        <end position="14"/>
    </location>
</feature>